<gene>
    <name evidence="3" type="ORF">HED64_12120</name>
</gene>
<feature type="domain" description="DUF58" evidence="2">
    <location>
        <begin position="238"/>
        <end position="284"/>
    </location>
</feature>
<dbReference type="EMBL" id="JAAWVT010000005">
    <property type="protein sequence ID" value="NKG21449.1"/>
    <property type="molecule type" value="Genomic_DNA"/>
</dbReference>
<feature type="transmembrane region" description="Helical" evidence="1">
    <location>
        <begin position="38"/>
        <end position="60"/>
    </location>
</feature>
<dbReference type="PANTHER" id="PTHR34351">
    <property type="entry name" value="SLR1927 PROTEIN-RELATED"/>
    <property type="match status" value="1"/>
</dbReference>
<keyword evidence="4" id="KW-1185">Reference proteome</keyword>
<keyword evidence="1" id="KW-0472">Membrane</keyword>
<organism evidence="3 4">
    <name type="scientific">Paeniglutamicibacter terrestris</name>
    <dbReference type="NCBI Taxonomy" id="2723403"/>
    <lineage>
        <taxon>Bacteria</taxon>
        <taxon>Bacillati</taxon>
        <taxon>Actinomycetota</taxon>
        <taxon>Actinomycetes</taxon>
        <taxon>Micrococcales</taxon>
        <taxon>Micrococcaceae</taxon>
        <taxon>Paeniglutamicibacter</taxon>
    </lineage>
</organism>
<proteinExistence type="predicted"/>
<reference evidence="3 4" key="1">
    <citation type="submission" date="2020-04" db="EMBL/GenBank/DDBJ databases">
        <title>Paeniglutamicibacter sp. ANT13_2, a novel actinomycete isolated from sediment in Antarctica.</title>
        <authorList>
            <person name="Sakdapetsiri C."/>
            <person name="Pinyakong O."/>
        </authorList>
    </citation>
    <scope>NUCLEOTIDE SEQUENCE [LARGE SCALE GENOMIC DNA]</scope>
    <source>
        <strain evidence="3 4">ANT13_2</strain>
    </source>
</reference>
<dbReference type="PANTHER" id="PTHR34351:SF1">
    <property type="entry name" value="SLR1927 PROTEIN"/>
    <property type="match status" value="1"/>
</dbReference>
<dbReference type="RefSeq" id="WP_168152252.1">
    <property type="nucleotide sequence ID" value="NZ_JAAWVT010000005.1"/>
</dbReference>
<protein>
    <submittedName>
        <fullName evidence="3">DUF58 domain-containing protein</fullName>
    </submittedName>
</protein>
<comment type="caution">
    <text evidence="3">The sequence shown here is derived from an EMBL/GenBank/DDBJ whole genome shotgun (WGS) entry which is preliminary data.</text>
</comment>
<sequence>MEPNSTPSADTEEFREAHSFSHWELDEPPATLRERLHLGFLTARGWGLFAAGAAALFFAFLMGRRELLAISLVLLLTPLLAAFLLRFGNSALAVTRTFNPPMAVSDSSVRVRLNIAHQGRNAAAIQLSDTLPADFGKGPVLHYPSHTATHTGSESSSWYEYRLRPATRGIYPIGPLRASVGDVFGLAARPAAVDSPSALIALPQCEQLEPATLPGEHGSHGQASSNRRLTPDSFEVMTREYRPGDTVRRIHWPATARRGSLMVRQEDYRATPRAVVLIDRSRSAFLAQGVGAEPVISIPQFTATPKDSSRRFEWALHAALGIGSHLSHTGFGIDLIDDRGAAINSVSASAAANGLEPFTGVHATTEMQQALAAVGLAEPIPEQLSEDRIEVAESLKARLRESGDRLILILGETSTAQANTWLSIVGTTTKVTVLCVVNHAERLATVMASFRQAGWSALAVTPTMALNDIWNELGNQK</sequence>
<keyword evidence="1" id="KW-1133">Transmembrane helix</keyword>
<dbReference type="Pfam" id="PF01882">
    <property type="entry name" value="DUF58"/>
    <property type="match status" value="1"/>
</dbReference>
<name>A0ABX1G5E0_9MICC</name>
<feature type="transmembrane region" description="Helical" evidence="1">
    <location>
        <begin position="67"/>
        <end position="87"/>
    </location>
</feature>
<dbReference type="Proteomes" id="UP000746595">
    <property type="component" value="Unassembled WGS sequence"/>
</dbReference>
<keyword evidence="1" id="KW-0812">Transmembrane</keyword>
<evidence type="ECO:0000256" key="1">
    <source>
        <dbReference type="SAM" id="Phobius"/>
    </source>
</evidence>
<evidence type="ECO:0000259" key="2">
    <source>
        <dbReference type="Pfam" id="PF01882"/>
    </source>
</evidence>
<evidence type="ECO:0000313" key="3">
    <source>
        <dbReference type="EMBL" id="NKG21449.1"/>
    </source>
</evidence>
<dbReference type="InterPro" id="IPR002881">
    <property type="entry name" value="DUF58"/>
</dbReference>
<evidence type="ECO:0000313" key="4">
    <source>
        <dbReference type="Proteomes" id="UP000746595"/>
    </source>
</evidence>
<accession>A0ABX1G5E0</accession>